<organism evidence="1 2">
    <name type="scientific">Suillus subaureus</name>
    <dbReference type="NCBI Taxonomy" id="48587"/>
    <lineage>
        <taxon>Eukaryota</taxon>
        <taxon>Fungi</taxon>
        <taxon>Dikarya</taxon>
        <taxon>Basidiomycota</taxon>
        <taxon>Agaricomycotina</taxon>
        <taxon>Agaricomycetes</taxon>
        <taxon>Agaricomycetidae</taxon>
        <taxon>Boletales</taxon>
        <taxon>Suillineae</taxon>
        <taxon>Suillaceae</taxon>
        <taxon>Suillus</taxon>
    </lineage>
</organism>
<dbReference type="AlphaFoldDB" id="A0A9P7DUE1"/>
<dbReference type="Pfam" id="PF18759">
    <property type="entry name" value="Plavaka"/>
    <property type="match status" value="1"/>
</dbReference>
<proteinExistence type="predicted"/>
<sequence>LFWRDPVECLESVFSNLLFHDKLDFTPHHIYKTAEWLLSVYLEWLTGDSAWKMQVSTDSTEFHIISPYILQTQLPRGTIVLGVVLLSDKTNITTMTGARVTHPLLLGLTNIHMCTCMKLSSKAFLLTTLLPIPKYLYPNQ</sequence>
<gene>
    <name evidence="1" type="ORF">BJ212DRAFT_1285292</name>
</gene>
<reference evidence="1" key="1">
    <citation type="journal article" date="2020" name="New Phytol.">
        <title>Comparative genomics reveals dynamic genome evolution in host specialist ectomycorrhizal fungi.</title>
        <authorList>
            <person name="Lofgren L.A."/>
            <person name="Nguyen N.H."/>
            <person name="Vilgalys R."/>
            <person name="Ruytinx J."/>
            <person name="Liao H.L."/>
            <person name="Branco S."/>
            <person name="Kuo A."/>
            <person name="LaButti K."/>
            <person name="Lipzen A."/>
            <person name="Andreopoulos W."/>
            <person name="Pangilinan J."/>
            <person name="Riley R."/>
            <person name="Hundley H."/>
            <person name="Na H."/>
            <person name="Barry K."/>
            <person name="Grigoriev I.V."/>
            <person name="Stajich J.E."/>
            <person name="Kennedy P.G."/>
        </authorList>
    </citation>
    <scope>NUCLEOTIDE SEQUENCE</scope>
    <source>
        <strain evidence="1">MN1</strain>
    </source>
</reference>
<dbReference type="OrthoDB" id="3232986at2759"/>
<dbReference type="InterPro" id="IPR041078">
    <property type="entry name" value="Plavaka"/>
</dbReference>
<feature type="non-terminal residue" evidence="1">
    <location>
        <position position="1"/>
    </location>
</feature>
<dbReference type="Proteomes" id="UP000807769">
    <property type="component" value="Unassembled WGS sequence"/>
</dbReference>
<keyword evidence="2" id="KW-1185">Reference proteome</keyword>
<accession>A0A9P7DUE1</accession>
<evidence type="ECO:0000313" key="1">
    <source>
        <dbReference type="EMBL" id="KAG1803223.1"/>
    </source>
</evidence>
<dbReference type="EMBL" id="JABBWG010000069">
    <property type="protein sequence ID" value="KAG1803223.1"/>
    <property type="molecule type" value="Genomic_DNA"/>
</dbReference>
<evidence type="ECO:0000313" key="2">
    <source>
        <dbReference type="Proteomes" id="UP000807769"/>
    </source>
</evidence>
<comment type="caution">
    <text evidence="1">The sequence shown here is derived from an EMBL/GenBank/DDBJ whole genome shotgun (WGS) entry which is preliminary data.</text>
</comment>
<protein>
    <submittedName>
        <fullName evidence="1">Uncharacterized protein</fullName>
    </submittedName>
</protein>
<dbReference type="GeneID" id="64625898"/>
<dbReference type="RefSeq" id="XP_041186484.1">
    <property type="nucleotide sequence ID" value="XM_041331881.1"/>
</dbReference>
<name>A0A9P7DUE1_9AGAM</name>